<dbReference type="PANTHER" id="PTHR35507">
    <property type="entry name" value="OS09G0488600 PROTEIN"/>
    <property type="match status" value="1"/>
</dbReference>
<dbReference type="EMBL" id="JARAOO010000001">
    <property type="protein sequence ID" value="KAJ7980749.1"/>
    <property type="molecule type" value="Genomic_DNA"/>
</dbReference>
<keyword evidence="3" id="KW-1185">Reference proteome</keyword>
<dbReference type="PANTHER" id="PTHR35507:SF1">
    <property type="entry name" value="TMF_TATA_BD DOMAIN-CONTAINING PROTEIN"/>
    <property type="match status" value="1"/>
</dbReference>
<dbReference type="Proteomes" id="UP001163823">
    <property type="component" value="Chromosome 1"/>
</dbReference>
<accession>A0AAD7QFW4</accession>
<name>A0AAD7QFW4_QUISA</name>
<comment type="caution">
    <text evidence="2">The sequence shown here is derived from an EMBL/GenBank/DDBJ whole genome shotgun (WGS) entry which is preliminary data.</text>
</comment>
<evidence type="ECO:0000313" key="2">
    <source>
        <dbReference type="EMBL" id="KAJ7980749.1"/>
    </source>
</evidence>
<feature type="compositionally biased region" description="Polar residues" evidence="1">
    <location>
        <begin position="137"/>
        <end position="150"/>
    </location>
</feature>
<evidence type="ECO:0000256" key="1">
    <source>
        <dbReference type="SAM" id="MobiDB-lite"/>
    </source>
</evidence>
<feature type="region of interest" description="Disordered" evidence="1">
    <location>
        <begin position="72"/>
        <end position="177"/>
    </location>
</feature>
<evidence type="ECO:0000313" key="3">
    <source>
        <dbReference type="Proteomes" id="UP001163823"/>
    </source>
</evidence>
<dbReference type="AlphaFoldDB" id="A0AAD7QFW4"/>
<organism evidence="2 3">
    <name type="scientific">Quillaja saponaria</name>
    <name type="common">Soap bark tree</name>
    <dbReference type="NCBI Taxonomy" id="32244"/>
    <lineage>
        <taxon>Eukaryota</taxon>
        <taxon>Viridiplantae</taxon>
        <taxon>Streptophyta</taxon>
        <taxon>Embryophyta</taxon>
        <taxon>Tracheophyta</taxon>
        <taxon>Spermatophyta</taxon>
        <taxon>Magnoliopsida</taxon>
        <taxon>eudicotyledons</taxon>
        <taxon>Gunneridae</taxon>
        <taxon>Pentapetalae</taxon>
        <taxon>rosids</taxon>
        <taxon>fabids</taxon>
        <taxon>Fabales</taxon>
        <taxon>Quillajaceae</taxon>
        <taxon>Quillaja</taxon>
    </lineage>
</organism>
<proteinExistence type="predicted"/>
<reference evidence="2 3" key="1">
    <citation type="journal article" date="2023" name="Science">
        <title>Elucidation of the pathway for biosynthesis of saponin adjuvants from the soapbark tree.</title>
        <authorList>
            <person name="Reed J."/>
            <person name="Orme A."/>
            <person name="El-Demerdash A."/>
            <person name="Owen C."/>
            <person name="Martin L.B.B."/>
            <person name="Misra R.C."/>
            <person name="Kikuchi S."/>
            <person name="Rejzek M."/>
            <person name="Martin A.C."/>
            <person name="Harkess A."/>
            <person name="Leebens-Mack J."/>
            <person name="Louveau T."/>
            <person name="Stephenson M.J."/>
            <person name="Osbourn A."/>
        </authorList>
    </citation>
    <scope>NUCLEOTIDE SEQUENCE [LARGE SCALE GENOMIC DNA]</scope>
    <source>
        <strain evidence="2">S10</strain>
    </source>
</reference>
<gene>
    <name evidence="2" type="ORF">O6P43_000116</name>
</gene>
<feature type="compositionally biased region" description="Low complexity" evidence="1">
    <location>
        <begin position="94"/>
        <end position="106"/>
    </location>
</feature>
<protein>
    <submittedName>
        <fullName evidence="2">Inactive rhomboid protein</fullName>
    </submittedName>
</protein>
<feature type="compositionally biased region" description="Polar residues" evidence="1">
    <location>
        <begin position="165"/>
        <end position="177"/>
    </location>
</feature>
<sequence>MYNFKREREEKDATIEELTGLLNSSELANSKRIAELEEIIRRKNTIITKLRKDMVVLEQKVVHLSRLRRPSFSASDSYNDQPRHMRDNLVYDMDSTTSPSSSDSDSVPANRPQVPATKIDESKSQSASPLKEKSRNWKSNMVSSSGQKQLSARGDLKKNRRRSLLASNTASPKTRWA</sequence>
<dbReference type="KEGG" id="qsa:O6P43_000116"/>